<dbReference type="NCBIfam" id="TIGR04141">
    <property type="entry name" value="TIGR04141 family sporadically distributed protein"/>
    <property type="match status" value="1"/>
</dbReference>
<reference evidence="1 2" key="1">
    <citation type="journal article" date="2006" name="Lancet">
        <title>Complete genome sequence of USA300, an epidemic clone of community-acquired meticillin-resistant Staphylococcus aureus.</title>
        <authorList>
            <person name="Diep B.A."/>
            <person name="Gill S.R."/>
            <person name="Chang R.F."/>
            <person name="Phan T.H."/>
            <person name="Chen J.H."/>
            <person name="Davidson M.G."/>
            <person name="Lin F."/>
            <person name="Lin J."/>
            <person name="Carleton H.A."/>
            <person name="Mongodin E.F."/>
            <person name="Sensabaugh G.F."/>
            <person name="Perdreau-Remington F."/>
        </authorList>
    </citation>
    <scope>NUCLEOTIDE SEQUENCE [LARGE SCALE GENOMIC DNA]</scope>
    <source>
        <strain evidence="2">USA300</strain>
    </source>
</reference>
<accession>A0A0H2XHK4</accession>
<dbReference type="HOGENOM" id="CLU_032715_1_0_9"/>
<gene>
    <name evidence="1" type="ordered locus">SAUSA300_0081</name>
</gene>
<organism evidence="1 2">
    <name type="scientific">Staphylococcus aureus (strain USA300)</name>
    <dbReference type="NCBI Taxonomy" id="367830"/>
    <lineage>
        <taxon>Bacteria</taxon>
        <taxon>Bacillati</taxon>
        <taxon>Bacillota</taxon>
        <taxon>Bacilli</taxon>
        <taxon>Bacillales</taxon>
        <taxon>Staphylococcaceae</taxon>
        <taxon>Staphylococcus</taxon>
    </lineage>
</organism>
<dbReference type="EMBL" id="CP000255">
    <property type="protein sequence ID" value="ABD22365.1"/>
    <property type="molecule type" value="Genomic_DNA"/>
</dbReference>
<dbReference type="AlphaFoldDB" id="A0A0H2XHK4"/>
<protein>
    <recommendedName>
        <fullName evidence="3">TIGR04141 family sporadically distributed protein</fullName>
    </recommendedName>
</protein>
<dbReference type="Pfam" id="PF19614">
    <property type="entry name" value="DUF6119"/>
    <property type="match status" value="1"/>
</dbReference>
<dbReference type="Proteomes" id="UP000001939">
    <property type="component" value="Chromosome"/>
</dbReference>
<dbReference type="InterPro" id="IPR026487">
    <property type="entry name" value="CHP04141"/>
</dbReference>
<evidence type="ECO:0000313" key="1">
    <source>
        <dbReference type="EMBL" id="ABD22365.1"/>
    </source>
</evidence>
<proteinExistence type="predicted"/>
<dbReference type="KEGG" id="saa:SAUSA300_0081"/>
<evidence type="ECO:0008006" key="3">
    <source>
        <dbReference type="Google" id="ProtNLM"/>
    </source>
</evidence>
<sequence length="583" mass="68058">MKINIYKSIYNFQETNTNFLENLESLNDDNYELLNDKELVSDSNELKLISKVYIRKKDKKLLDWQLLIKNVYLDTEEDDNLFSESGHHFDAILFLKEDTTLQNNVYIIPFGQAYHDINNLIDYDFGIDFAERAIKNEDIVNKNVNFFQQNRLKEIVNYRRNSVDYVRPSESYISVQGHPQNPQIFGKTMTCGTSISLRVPNRKQQFIDKISVIIKEINAIINLPQKISEFPRIVTLKDLNKIEVLDTLLLKKLSNSSTTENISIDISRFLELSNMILLLDDMLDVNIYIYINSFKNNTLETFDATDPEVDYITEIGDYLLKYDVNSINDVRIEVIDNLGHSNNMLLKTILHAEVEMEDGKKYLLQNGKWGYFNREFFDLLNDHLNEIEIRYNTLTPTGLVFKEGEEGYIKEIVGRLPEEYLMLHKKFIKPINKNFIVKGNGIELADLYNIKNKELFTIKRGINTSLSLYSLEQNIIAINALKYPESYNFEELIEAIPDNSENIFNDIQRSTNFSIVWILPISSIDNMPIKDMVHTSNVINKNFQLTNLGSVLLKNKLVEWSLYLKDQRINPIIYMETPTEDRN</sequence>
<evidence type="ECO:0000313" key="2">
    <source>
        <dbReference type="Proteomes" id="UP000001939"/>
    </source>
</evidence>
<name>A0A0H2XHK4_STAA3</name>